<dbReference type="PANTHER" id="PTHR43669:SF3">
    <property type="entry name" value="ALCOHOL DEHYDROGENASE, PUTATIVE (AFU_ORTHOLOGUE AFUA_3G03445)-RELATED"/>
    <property type="match status" value="1"/>
</dbReference>
<feature type="region of interest" description="Disordered" evidence="4">
    <location>
        <begin position="1"/>
        <end position="45"/>
    </location>
</feature>
<reference evidence="5" key="2">
    <citation type="submission" date="2020-09" db="EMBL/GenBank/DDBJ databases">
        <authorList>
            <person name="Sun Q."/>
            <person name="Ohkuma M."/>
        </authorList>
    </citation>
    <scope>NUCLEOTIDE SEQUENCE</scope>
    <source>
        <strain evidence="5">JCM 4784</strain>
    </source>
</reference>
<reference evidence="5" key="1">
    <citation type="journal article" date="2014" name="Int. J. Syst. Evol. Microbiol.">
        <title>Complete genome sequence of Corynebacterium casei LMG S-19264T (=DSM 44701T), isolated from a smear-ripened cheese.</title>
        <authorList>
            <consortium name="US DOE Joint Genome Institute (JGI-PGF)"/>
            <person name="Walter F."/>
            <person name="Albersmeier A."/>
            <person name="Kalinowski J."/>
            <person name="Ruckert C."/>
        </authorList>
    </citation>
    <scope>NUCLEOTIDE SEQUENCE</scope>
    <source>
        <strain evidence="5">JCM 4784</strain>
    </source>
</reference>
<evidence type="ECO:0000313" key="6">
    <source>
        <dbReference type="Proteomes" id="UP000608024"/>
    </source>
</evidence>
<keyword evidence="6" id="KW-1185">Reference proteome</keyword>
<dbReference type="GO" id="GO:0016616">
    <property type="term" value="F:oxidoreductase activity, acting on the CH-OH group of donors, NAD or NADP as acceptor"/>
    <property type="evidence" value="ECO:0007669"/>
    <property type="project" value="UniProtKB-ARBA"/>
</dbReference>
<keyword evidence="2" id="KW-0560">Oxidoreductase</keyword>
<dbReference type="Pfam" id="PF00106">
    <property type="entry name" value="adh_short"/>
    <property type="match status" value="1"/>
</dbReference>
<comment type="caution">
    <text evidence="5">The sequence shown here is derived from an EMBL/GenBank/DDBJ whole genome shotgun (WGS) entry which is preliminary data.</text>
</comment>
<dbReference type="InterPro" id="IPR020904">
    <property type="entry name" value="Sc_DH/Rdtase_CS"/>
</dbReference>
<proteinExistence type="inferred from homology"/>
<dbReference type="FunFam" id="3.40.50.720:FF:000047">
    <property type="entry name" value="NADP-dependent L-serine/L-allo-threonine dehydrogenase"/>
    <property type="match status" value="1"/>
</dbReference>
<gene>
    <name evidence="5" type="ORF">GCM10018785_21740</name>
</gene>
<dbReference type="InterPro" id="IPR002347">
    <property type="entry name" value="SDR_fam"/>
</dbReference>
<dbReference type="PRINTS" id="PR00080">
    <property type="entry name" value="SDRFAMILY"/>
</dbReference>
<organism evidence="5 6">
    <name type="scientific">Streptomyces longispororuber</name>
    <dbReference type="NCBI Taxonomy" id="68230"/>
    <lineage>
        <taxon>Bacteria</taxon>
        <taxon>Bacillati</taxon>
        <taxon>Actinomycetota</taxon>
        <taxon>Actinomycetes</taxon>
        <taxon>Kitasatosporales</taxon>
        <taxon>Streptomycetaceae</taxon>
        <taxon>Streptomyces</taxon>
    </lineage>
</organism>
<dbReference type="AlphaFoldDB" id="A0A918ZHE4"/>
<evidence type="ECO:0000256" key="1">
    <source>
        <dbReference type="ARBA" id="ARBA00006484"/>
    </source>
</evidence>
<dbReference type="Proteomes" id="UP000608024">
    <property type="component" value="Unassembled WGS sequence"/>
</dbReference>
<dbReference type="PROSITE" id="PS00061">
    <property type="entry name" value="ADH_SHORT"/>
    <property type="match status" value="1"/>
</dbReference>
<dbReference type="SUPFAM" id="SSF51735">
    <property type="entry name" value="NAD(P)-binding Rossmann-fold domains"/>
    <property type="match status" value="1"/>
</dbReference>
<evidence type="ECO:0000256" key="4">
    <source>
        <dbReference type="SAM" id="MobiDB-lite"/>
    </source>
</evidence>
<evidence type="ECO:0000256" key="2">
    <source>
        <dbReference type="ARBA" id="ARBA00023002"/>
    </source>
</evidence>
<name>A0A918ZHE4_9ACTN</name>
<evidence type="ECO:0000256" key="3">
    <source>
        <dbReference type="RuleBase" id="RU000363"/>
    </source>
</evidence>
<dbReference type="InterPro" id="IPR036291">
    <property type="entry name" value="NAD(P)-bd_dom_sf"/>
</dbReference>
<dbReference type="Gene3D" id="3.40.50.720">
    <property type="entry name" value="NAD(P)-binding Rossmann-like Domain"/>
    <property type="match status" value="1"/>
</dbReference>
<dbReference type="RefSeq" id="WP_190135664.1">
    <property type="nucleotide sequence ID" value="NZ_BNBT01000022.1"/>
</dbReference>
<protein>
    <submittedName>
        <fullName evidence="5">Oxidoreductase</fullName>
    </submittedName>
</protein>
<dbReference type="EMBL" id="BNBT01000022">
    <property type="protein sequence ID" value="GHE51619.1"/>
    <property type="molecule type" value="Genomic_DNA"/>
</dbReference>
<evidence type="ECO:0000313" key="5">
    <source>
        <dbReference type="EMBL" id="GHE51619.1"/>
    </source>
</evidence>
<accession>A0A918ZHE4</accession>
<dbReference type="PRINTS" id="PR00081">
    <property type="entry name" value="GDHRDH"/>
</dbReference>
<dbReference type="PANTHER" id="PTHR43669">
    <property type="entry name" value="5-KETO-D-GLUCONATE 5-REDUCTASE"/>
    <property type="match status" value="1"/>
</dbReference>
<sequence>MTTATTSTDSTTGSASTTNSASTTGSASTASTASTPGTVSTTGSASTVLPLAGRVAVVTGASSGIGEATARLLAARGAAVALLARRADRLAGHVAGIEAAGGTALAVPADVTDPAAVTAAAERVRAELGRADLLVNNAGLALPDHLGRGGDTWRRMIDVNVGGAFAVIEAFVPDLVAAAAERGHADLVTISSAAADTVLPGFGGYAASKAAVSHLLRNLRAELAPKDVRVTAVEPGAVDTELRDDLGDPALTSAVQEAVAALGPLPTGTDVAELIAFAVTRPRHVSLPRLSLLPAYEV</sequence>
<comment type="similarity">
    <text evidence="1 3">Belongs to the short-chain dehydrogenases/reductases (SDR) family.</text>
</comment>